<feature type="compositionally biased region" description="Basic and acidic residues" evidence="2">
    <location>
        <begin position="1"/>
        <end position="21"/>
    </location>
</feature>
<dbReference type="GeneID" id="14885722"/>
<feature type="domain" description="HMG box" evidence="3">
    <location>
        <begin position="32"/>
        <end position="98"/>
    </location>
</feature>
<dbReference type="InterPro" id="IPR009071">
    <property type="entry name" value="HMG_box_dom"/>
</dbReference>
<name>A0A0A1TZ12_ENTIV</name>
<sequence length="121" mass="13917">MPASKKDKITKPEEEKTDKPKVAAKPKTTKKSKRPLTPYLRFAQAKREEIKAGLKEGENLNIKMGQIWKELSEDEKKVYTEEYKKEKDVLDEAVKQRKEKSKNNLKASREAAKAKKAAESK</sequence>
<evidence type="ECO:0000256" key="1">
    <source>
        <dbReference type="PROSITE-ProRule" id="PRU00267"/>
    </source>
</evidence>
<dbReference type="VEuPathDB" id="AmoebaDB:EIN_308150"/>
<dbReference type="Pfam" id="PF00505">
    <property type="entry name" value="HMG_box"/>
    <property type="match status" value="1"/>
</dbReference>
<dbReference type="SMART" id="SM00398">
    <property type="entry name" value="HMG"/>
    <property type="match status" value="1"/>
</dbReference>
<dbReference type="Proteomes" id="UP000014680">
    <property type="component" value="Unassembled WGS sequence"/>
</dbReference>
<feature type="DNA-binding region" description="HMG box" evidence="1">
    <location>
        <begin position="32"/>
        <end position="98"/>
    </location>
</feature>
<organism evidence="4 5">
    <name type="scientific">Entamoeba invadens IP1</name>
    <dbReference type="NCBI Taxonomy" id="370355"/>
    <lineage>
        <taxon>Eukaryota</taxon>
        <taxon>Amoebozoa</taxon>
        <taxon>Evosea</taxon>
        <taxon>Archamoebae</taxon>
        <taxon>Mastigamoebida</taxon>
        <taxon>Entamoebidae</taxon>
        <taxon>Entamoeba</taxon>
    </lineage>
</organism>
<evidence type="ECO:0000259" key="3">
    <source>
        <dbReference type="PROSITE" id="PS50118"/>
    </source>
</evidence>
<gene>
    <name evidence="4" type="ORF">EIN_308150</name>
</gene>
<dbReference type="RefSeq" id="XP_004186095.1">
    <property type="nucleotide sequence ID" value="XM_004186047.1"/>
</dbReference>
<reference evidence="4 5" key="1">
    <citation type="submission" date="2012-10" db="EMBL/GenBank/DDBJ databases">
        <authorList>
            <person name="Zafar N."/>
            <person name="Inman J."/>
            <person name="Hall N."/>
            <person name="Lorenzi H."/>
            <person name="Caler E."/>
        </authorList>
    </citation>
    <scope>NUCLEOTIDE SEQUENCE [LARGE SCALE GENOMIC DNA]</scope>
    <source>
        <strain evidence="4 5">IP1</strain>
    </source>
</reference>
<accession>A0A0A1TZ12</accession>
<evidence type="ECO:0000313" key="5">
    <source>
        <dbReference type="Proteomes" id="UP000014680"/>
    </source>
</evidence>
<feature type="region of interest" description="Disordered" evidence="2">
    <location>
        <begin position="93"/>
        <end position="121"/>
    </location>
</feature>
<dbReference type="PROSITE" id="PS50118">
    <property type="entry name" value="HMG_BOX_2"/>
    <property type="match status" value="1"/>
</dbReference>
<evidence type="ECO:0000313" key="4">
    <source>
        <dbReference type="EMBL" id="ELP86749.1"/>
    </source>
</evidence>
<evidence type="ECO:0000256" key="2">
    <source>
        <dbReference type="SAM" id="MobiDB-lite"/>
    </source>
</evidence>
<protein>
    <recommendedName>
        <fullName evidence="3">HMG box domain-containing protein</fullName>
    </recommendedName>
</protein>
<dbReference type="EMBL" id="KB206936">
    <property type="protein sequence ID" value="ELP86749.1"/>
    <property type="molecule type" value="Genomic_DNA"/>
</dbReference>
<dbReference type="GO" id="GO:0003677">
    <property type="term" value="F:DNA binding"/>
    <property type="evidence" value="ECO:0007669"/>
    <property type="project" value="UniProtKB-UniRule"/>
</dbReference>
<keyword evidence="1" id="KW-0238">DNA-binding</keyword>
<feature type="region of interest" description="Disordered" evidence="2">
    <location>
        <begin position="1"/>
        <end position="37"/>
    </location>
</feature>
<dbReference type="Gene3D" id="1.10.30.10">
    <property type="entry name" value="High mobility group box domain"/>
    <property type="match status" value="1"/>
</dbReference>
<dbReference type="InterPro" id="IPR036910">
    <property type="entry name" value="HMG_box_dom_sf"/>
</dbReference>
<proteinExistence type="predicted"/>
<dbReference type="OMA" id="LNIKMGQ"/>
<dbReference type="KEGG" id="eiv:EIN_308150"/>
<keyword evidence="5" id="KW-1185">Reference proteome</keyword>
<dbReference type="AlphaFoldDB" id="A0A0A1TZ12"/>
<feature type="compositionally biased region" description="Basic and acidic residues" evidence="2">
    <location>
        <begin position="107"/>
        <end position="121"/>
    </location>
</feature>
<dbReference type="GO" id="GO:0005634">
    <property type="term" value="C:nucleus"/>
    <property type="evidence" value="ECO:0007669"/>
    <property type="project" value="UniProtKB-UniRule"/>
</dbReference>
<keyword evidence="1" id="KW-0539">Nucleus</keyword>
<dbReference type="SUPFAM" id="SSF47095">
    <property type="entry name" value="HMG-box"/>
    <property type="match status" value="1"/>
</dbReference>
<feature type="compositionally biased region" description="Basic residues" evidence="2">
    <location>
        <begin position="22"/>
        <end position="34"/>
    </location>
</feature>